<dbReference type="GO" id="GO:0006633">
    <property type="term" value="P:fatty acid biosynthetic process"/>
    <property type="evidence" value="ECO:0007669"/>
    <property type="project" value="TreeGrafter"/>
</dbReference>
<protein>
    <submittedName>
        <fullName evidence="4">3-ketoacyl-ACP reductase</fullName>
    </submittedName>
</protein>
<feature type="domain" description="Ketoreductase" evidence="3">
    <location>
        <begin position="7"/>
        <end position="187"/>
    </location>
</feature>
<name>A0AA37BSD6_9ARCH</name>
<sequence length="259" mass="27892">MPLLDGMLSLVTGASRGIGRAVALRLASEGSDVALIYREDHVDAESTAREIEAMGCRAVAVRCDVSEPEDVARACSQIRVEVGWPDVVVNNAGVMLNGDIMEQPLSDLDAMMRTNVYSIVHLTRALGERVRKGDMSIVNVASNAGLGTALEGYTFYSVTKAAVMALTRRMAFDLGKYGVRVNAVAPGTVDTEMMRRGRSEEQVNEVYPSRASRTILSRVAQPGEIADAVLFLASPLSRFVTGQVLVVDGGRLDYLTHSL</sequence>
<dbReference type="Gene3D" id="3.40.50.720">
    <property type="entry name" value="NAD(P)-binding Rossmann-like Domain"/>
    <property type="match status" value="1"/>
</dbReference>
<evidence type="ECO:0000256" key="2">
    <source>
        <dbReference type="ARBA" id="ARBA00023002"/>
    </source>
</evidence>
<dbReference type="SUPFAM" id="SSF51735">
    <property type="entry name" value="NAD(P)-binding Rossmann-fold domains"/>
    <property type="match status" value="1"/>
</dbReference>
<dbReference type="GO" id="GO:0048038">
    <property type="term" value="F:quinone binding"/>
    <property type="evidence" value="ECO:0007669"/>
    <property type="project" value="TreeGrafter"/>
</dbReference>
<reference evidence="4" key="2">
    <citation type="submission" date="2022-09" db="EMBL/GenBank/DDBJ databases">
        <authorList>
            <person name="Sun Q."/>
            <person name="Ohkuma M."/>
        </authorList>
    </citation>
    <scope>NUCLEOTIDE SEQUENCE</scope>
    <source>
        <strain evidence="4">JCM 13583</strain>
    </source>
</reference>
<evidence type="ECO:0000313" key="4">
    <source>
        <dbReference type="EMBL" id="GGM76039.1"/>
    </source>
</evidence>
<organism evidence="4 5">
    <name type="scientific">Thermogymnomonas acidicola</name>
    <dbReference type="NCBI Taxonomy" id="399579"/>
    <lineage>
        <taxon>Archaea</taxon>
        <taxon>Methanobacteriati</taxon>
        <taxon>Thermoplasmatota</taxon>
        <taxon>Thermoplasmata</taxon>
        <taxon>Thermoplasmatales</taxon>
        <taxon>Thermogymnomonas</taxon>
    </lineage>
</organism>
<accession>A0AA37BSD6</accession>
<dbReference type="AlphaFoldDB" id="A0AA37BSD6"/>
<dbReference type="CDD" id="cd05233">
    <property type="entry name" value="SDR_c"/>
    <property type="match status" value="1"/>
</dbReference>
<dbReference type="Pfam" id="PF13561">
    <property type="entry name" value="adh_short_C2"/>
    <property type="match status" value="1"/>
</dbReference>
<comment type="similarity">
    <text evidence="1">Belongs to the short-chain dehydrogenases/reductases (SDR) family.</text>
</comment>
<evidence type="ECO:0000259" key="3">
    <source>
        <dbReference type="SMART" id="SM00822"/>
    </source>
</evidence>
<dbReference type="Proteomes" id="UP000632195">
    <property type="component" value="Unassembled WGS sequence"/>
</dbReference>
<dbReference type="PRINTS" id="PR00081">
    <property type="entry name" value="GDHRDH"/>
</dbReference>
<dbReference type="PANTHER" id="PTHR42760:SF133">
    <property type="entry name" value="3-OXOACYL-[ACYL-CARRIER-PROTEIN] REDUCTASE"/>
    <property type="match status" value="1"/>
</dbReference>
<evidence type="ECO:0000256" key="1">
    <source>
        <dbReference type="ARBA" id="ARBA00006484"/>
    </source>
</evidence>
<reference evidence="4" key="1">
    <citation type="journal article" date="2014" name="Int. J. Syst. Evol. Microbiol.">
        <title>Complete genome sequence of Corynebacterium casei LMG S-19264T (=DSM 44701T), isolated from a smear-ripened cheese.</title>
        <authorList>
            <consortium name="US DOE Joint Genome Institute (JGI-PGF)"/>
            <person name="Walter F."/>
            <person name="Albersmeier A."/>
            <person name="Kalinowski J."/>
            <person name="Ruckert C."/>
        </authorList>
    </citation>
    <scope>NUCLEOTIDE SEQUENCE</scope>
    <source>
        <strain evidence="4">JCM 13583</strain>
    </source>
</reference>
<dbReference type="InterPro" id="IPR036291">
    <property type="entry name" value="NAD(P)-bd_dom_sf"/>
</dbReference>
<dbReference type="EMBL" id="BMNY01000002">
    <property type="protein sequence ID" value="GGM76039.1"/>
    <property type="molecule type" value="Genomic_DNA"/>
</dbReference>
<dbReference type="InterPro" id="IPR002347">
    <property type="entry name" value="SDR_fam"/>
</dbReference>
<dbReference type="PANTHER" id="PTHR42760">
    <property type="entry name" value="SHORT-CHAIN DEHYDROGENASES/REDUCTASES FAMILY MEMBER"/>
    <property type="match status" value="1"/>
</dbReference>
<dbReference type="InterPro" id="IPR057326">
    <property type="entry name" value="KR_dom"/>
</dbReference>
<dbReference type="SMART" id="SM00822">
    <property type="entry name" value="PKS_KR"/>
    <property type="match status" value="1"/>
</dbReference>
<keyword evidence="5" id="KW-1185">Reference proteome</keyword>
<dbReference type="GO" id="GO:0016616">
    <property type="term" value="F:oxidoreductase activity, acting on the CH-OH group of donors, NAD or NADP as acceptor"/>
    <property type="evidence" value="ECO:0007669"/>
    <property type="project" value="TreeGrafter"/>
</dbReference>
<dbReference type="PRINTS" id="PR00080">
    <property type="entry name" value="SDRFAMILY"/>
</dbReference>
<proteinExistence type="inferred from homology"/>
<evidence type="ECO:0000313" key="5">
    <source>
        <dbReference type="Proteomes" id="UP000632195"/>
    </source>
</evidence>
<gene>
    <name evidence="4" type="primary">fabG</name>
    <name evidence="4" type="ORF">GCM10007108_12520</name>
</gene>
<comment type="caution">
    <text evidence="4">The sequence shown here is derived from an EMBL/GenBank/DDBJ whole genome shotgun (WGS) entry which is preliminary data.</text>
</comment>
<dbReference type="FunFam" id="3.40.50.720:FF:000084">
    <property type="entry name" value="Short-chain dehydrogenase reductase"/>
    <property type="match status" value="1"/>
</dbReference>
<keyword evidence="2" id="KW-0560">Oxidoreductase</keyword>
<dbReference type="RefSeq" id="WP_188681381.1">
    <property type="nucleotide sequence ID" value="NZ_BMNY01000002.1"/>
</dbReference>